<feature type="region of interest" description="Disordered" evidence="1">
    <location>
        <begin position="187"/>
        <end position="234"/>
    </location>
</feature>
<protein>
    <submittedName>
        <fullName evidence="2">Uncharacterized protein</fullName>
    </submittedName>
</protein>
<feature type="compositionally biased region" description="Polar residues" evidence="1">
    <location>
        <begin position="219"/>
        <end position="234"/>
    </location>
</feature>
<dbReference type="Proteomes" id="UP000001307">
    <property type="component" value="Unassembled WGS sequence"/>
</dbReference>
<dbReference type="OrthoDB" id="10636211at2759"/>
<evidence type="ECO:0000313" key="2">
    <source>
        <dbReference type="EMBL" id="CBY18298.1"/>
    </source>
</evidence>
<reference evidence="2" key="1">
    <citation type="journal article" date="2010" name="Science">
        <title>Plasticity of animal genome architecture unmasked by rapid evolution of a pelagic tunicate.</title>
        <authorList>
            <person name="Denoeud F."/>
            <person name="Henriet S."/>
            <person name="Mungpakdee S."/>
            <person name="Aury J.M."/>
            <person name="Da Silva C."/>
            <person name="Brinkmann H."/>
            <person name="Mikhaleva J."/>
            <person name="Olsen L.C."/>
            <person name="Jubin C."/>
            <person name="Canestro C."/>
            <person name="Bouquet J.M."/>
            <person name="Danks G."/>
            <person name="Poulain J."/>
            <person name="Campsteijn C."/>
            <person name="Adamski M."/>
            <person name="Cross I."/>
            <person name="Yadetie F."/>
            <person name="Muffato M."/>
            <person name="Louis A."/>
            <person name="Butcher S."/>
            <person name="Tsagkogeorga G."/>
            <person name="Konrad A."/>
            <person name="Singh S."/>
            <person name="Jensen M.F."/>
            <person name="Cong E.H."/>
            <person name="Eikeseth-Otteraa H."/>
            <person name="Noel B."/>
            <person name="Anthouard V."/>
            <person name="Porcel B.M."/>
            <person name="Kachouri-Lafond R."/>
            <person name="Nishino A."/>
            <person name="Ugolini M."/>
            <person name="Chourrout P."/>
            <person name="Nishida H."/>
            <person name="Aasland R."/>
            <person name="Huzurbazar S."/>
            <person name="Westhof E."/>
            <person name="Delsuc F."/>
            <person name="Lehrach H."/>
            <person name="Reinhardt R."/>
            <person name="Weissenbach J."/>
            <person name="Roy S.W."/>
            <person name="Artiguenave F."/>
            <person name="Postlethwait J.H."/>
            <person name="Manak J.R."/>
            <person name="Thompson E.M."/>
            <person name="Jaillon O."/>
            <person name="Du Pasquier L."/>
            <person name="Boudinot P."/>
            <person name="Liberles D.A."/>
            <person name="Volff J.N."/>
            <person name="Philippe H."/>
            <person name="Lenhard B."/>
            <person name="Roest Crollius H."/>
            <person name="Wincker P."/>
            <person name="Chourrout D."/>
        </authorList>
    </citation>
    <scope>NUCLEOTIDE SEQUENCE [LARGE SCALE GENOMIC DNA]</scope>
</reference>
<feature type="compositionally biased region" description="Polar residues" evidence="1">
    <location>
        <begin position="1"/>
        <end position="21"/>
    </location>
</feature>
<name>E4X4T0_OIKDI</name>
<dbReference type="AlphaFoldDB" id="E4X4T0"/>
<feature type="region of interest" description="Disordered" evidence="1">
    <location>
        <begin position="1"/>
        <end position="108"/>
    </location>
</feature>
<feature type="compositionally biased region" description="Basic and acidic residues" evidence="1">
    <location>
        <begin position="25"/>
        <end position="34"/>
    </location>
</feature>
<sequence length="234" mass="25254">MGSQPNVLQPQEVNLSQSQSPPDFVAKEESKTEVEQVLSQKMGELSSQERAEIEIEAGFPGDFISANNNEDPKENGHGNDAENNVKKSTKRGADGDLAASPTKKVHQDIETANEEVAATDFIKPIAASTQNPHADVVKTDSHVLSQEIPAQIPGFVDCAEEELRSVDSAEIVKEMLKGSVGSSHILLLTESKDSSDSQSQEDPVADKNDEEETKDENPSSKPSTRVESDENPST</sequence>
<feature type="compositionally biased region" description="Basic and acidic residues" evidence="1">
    <location>
        <begin position="70"/>
        <end position="85"/>
    </location>
</feature>
<dbReference type="InParanoid" id="E4X4T0"/>
<accession>E4X4T0</accession>
<organism evidence="2">
    <name type="scientific">Oikopleura dioica</name>
    <name type="common">Tunicate</name>
    <dbReference type="NCBI Taxonomy" id="34765"/>
    <lineage>
        <taxon>Eukaryota</taxon>
        <taxon>Metazoa</taxon>
        <taxon>Chordata</taxon>
        <taxon>Tunicata</taxon>
        <taxon>Appendicularia</taxon>
        <taxon>Copelata</taxon>
        <taxon>Oikopleuridae</taxon>
        <taxon>Oikopleura</taxon>
    </lineage>
</organism>
<evidence type="ECO:0000256" key="1">
    <source>
        <dbReference type="SAM" id="MobiDB-lite"/>
    </source>
</evidence>
<dbReference type="EMBL" id="FN653025">
    <property type="protein sequence ID" value="CBY18298.1"/>
    <property type="molecule type" value="Genomic_DNA"/>
</dbReference>
<gene>
    <name evidence="2" type="ORF">GSOID_T00002152001</name>
</gene>
<proteinExistence type="predicted"/>
<evidence type="ECO:0000313" key="3">
    <source>
        <dbReference type="Proteomes" id="UP000001307"/>
    </source>
</evidence>
<keyword evidence="3" id="KW-1185">Reference proteome</keyword>